<dbReference type="Gene3D" id="3.40.50.12780">
    <property type="entry name" value="N-terminal domain of ligase-like"/>
    <property type="match status" value="1"/>
</dbReference>
<feature type="domain" description="AMP-dependent synthetase/ligase" evidence="3">
    <location>
        <begin position="46"/>
        <end position="399"/>
    </location>
</feature>
<dbReference type="InterPro" id="IPR020845">
    <property type="entry name" value="AMP-binding_CS"/>
</dbReference>
<reference evidence="4 5" key="1">
    <citation type="journal article" date="2017" name="Gigascience">
        <title>Draft genome of the honey bee ectoparasitic mite, Tropilaelaps mercedesae, is shaped by the parasitic life history.</title>
        <authorList>
            <person name="Dong X."/>
            <person name="Armstrong S.D."/>
            <person name="Xia D."/>
            <person name="Makepeace B.L."/>
            <person name="Darby A.C."/>
            <person name="Kadowaki T."/>
        </authorList>
    </citation>
    <scope>NUCLEOTIDE SEQUENCE [LARGE SCALE GENOMIC DNA]</scope>
    <source>
        <strain evidence="4">Wuxi-XJTLU</strain>
    </source>
</reference>
<comment type="caution">
    <text evidence="4">The sequence shown here is derived from an EMBL/GenBank/DDBJ whole genome shotgun (WGS) entry which is preliminary data.</text>
</comment>
<organism evidence="4 5">
    <name type="scientific">Tropilaelaps mercedesae</name>
    <dbReference type="NCBI Taxonomy" id="418985"/>
    <lineage>
        <taxon>Eukaryota</taxon>
        <taxon>Metazoa</taxon>
        <taxon>Ecdysozoa</taxon>
        <taxon>Arthropoda</taxon>
        <taxon>Chelicerata</taxon>
        <taxon>Arachnida</taxon>
        <taxon>Acari</taxon>
        <taxon>Parasitiformes</taxon>
        <taxon>Mesostigmata</taxon>
        <taxon>Gamasina</taxon>
        <taxon>Dermanyssoidea</taxon>
        <taxon>Laelapidae</taxon>
        <taxon>Tropilaelaps</taxon>
    </lineage>
</organism>
<dbReference type="Proteomes" id="UP000192247">
    <property type="component" value="Unassembled WGS sequence"/>
</dbReference>
<dbReference type="InterPro" id="IPR045851">
    <property type="entry name" value="AMP-bd_C_sf"/>
</dbReference>
<name>A0A1V9XJ25_9ACAR</name>
<dbReference type="Pfam" id="PF00501">
    <property type="entry name" value="AMP-binding"/>
    <property type="match status" value="1"/>
</dbReference>
<comment type="subcellular location">
    <subcellularLocation>
        <location evidence="1">Peroxisome</location>
    </subcellularLocation>
</comment>
<dbReference type="InterPro" id="IPR000873">
    <property type="entry name" value="AMP-dep_synth/lig_dom"/>
</dbReference>
<dbReference type="EMBL" id="MNPL01009763">
    <property type="protein sequence ID" value="OQR73535.1"/>
    <property type="molecule type" value="Genomic_DNA"/>
</dbReference>
<accession>A0A1V9XJ25</accession>
<dbReference type="AlphaFoldDB" id="A0A1V9XJ25"/>
<dbReference type="PANTHER" id="PTHR24096:SF257">
    <property type="entry name" value="ACYL-COA SYNTHETASE 7"/>
    <property type="match status" value="1"/>
</dbReference>
<gene>
    <name evidence="4" type="ORF">BIW11_09669</name>
</gene>
<proteinExistence type="predicted"/>
<dbReference type="PANTHER" id="PTHR24096">
    <property type="entry name" value="LONG-CHAIN-FATTY-ACID--COA LIGASE"/>
    <property type="match status" value="1"/>
</dbReference>
<dbReference type="GO" id="GO:0005777">
    <property type="term" value="C:peroxisome"/>
    <property type="evidence" value="ECO:0007669"/>
    <property type="project" value="UniProtKB-SubCell"/>
</dbReference>
<protein>
    <submittedName>
        <fullName evidence="4">AMP-dependent synthetase-like</fullName>
    </submittedName>
</protein>
<dbReference type="GO" id="GO:0016405">
    <property type="term" value="F:CoA-ligase activity"/>
    <property type="evidence" value="ECO:0007669"/>
    <property type="project" value="TreeGrafter"/>
</dbReference>
<evidence type="ECO:0000256" key="1">
    <source>
        <dbReference type="ARBA" id="ARBA00004275"/>
    </source>
</evidence>
<evidence type="ECO:0000259" key="3">
    <source>
        <dbReference type="Pfam" id="PF00501"/>
    </source>
</evidence>
<keyword evidence="2" id="KW-0576">Peroxisome</keyword>
<dbReference type="InParanoid" id="A0A1V9XJ25"/>
<dbReference type="STRING" id="418985.A0A1V9XJ25"/>
<dbReference type="InterPro" id="IPR042099">
    <property type="entry name" value="ANL_N_sf"/>
</dbReference>
<dbReference type="SUPFAM" id="SSF56801">
    <property type="entry name" value="Acetyl-CoA synthetase-like"/>
    <property type="match status" value="1"/>
</dbReference>
<sequence length="539" mass="60016">MPLDPDTGIICENFVDIPDEFVHQVLQEAIFKDVQKDLVCETEFATGAQSTYGWVLDRYRRVARWLLEQGVGVGDRVSFYSKCLLEYTPCALAILRIGATLTYLRPEMIRDSEYRASVGTPRFVFASVDRLEELVNAGFENIIVYRSEDVELPPSCYAFEELAGDYANIADEVDEPDLEIPGSPSSVVALMTFTGGTTGNPKPIQLTHKALRAVLEYEKSGSNLVFGQPVENPVQLSMFPTEHVTGVIYRVFSLVYHPHTVVLDASPPSSDICKAVETHGVNVITTFPVNLISLLRYPERSEYDLSSWKNCVVVGGPLSPSIQHDLQEEFNLDALQLRLAMSECSGAVMVPGTVEGSVGRLCPNTEAIVRSLDDGSPLTTPGEVGELYIRAPQCTIGYYNLPEKTAAVIDDEGFLQTGDLVSFDADYNFYYFDRVQEFISHPETGQMISATELELIIAYVNPSVLEVSVISSPNGPRAIIVPTEWPEDESTYKDEIVEKTNDYITDEWKWLTGGVFLLNREEVPRTVLGKHMKRKMTDL</sequence>
<keyword evidence="5" id="KW-1185">Reference proteome</keyword>
<dbReference type="Gene3D" id="3.30.300.30">
    <property type="match status" value="1"/>
</dbReference>
<evidence type="ECO:0000313" key="4">
    <source>
        <dbReference type="EMBL" id="OQR73535.1"/>
    </source>
</evidence>
<dbReference type="OrthoDB" id="6475404at2759"/>
<evidence type="ECO:0000256" key="2">
    <source>
        <dbReference type="ARBA" id="ARBA00023140"/>
    </source>
</evidence>
<dbReference type="PROSITE" id="PS00455">
    <property type="entry name" value="AMP_BINDING"/>
    <property type="match status" value="1"/>
</dbReference>
<evidence type="ECO:0000313" key="5">
    <source>
        <dbReference type="Proteomes" id="UP000192247"/>
    </source>
</evidence>